<dbReference type="Proteomes" id="UP001372526">
    <property type="component" value="Unassembled WGS sequence"/>
</dbReference>
<dbReference type="PROSITE" id="PS50110">
    <property type="entry name" value="RESPONSE_REGULATORY"/>
    <property type="match status" value="1"/>
</dbReference>
<evidence type="ECO:0000256" key="8">
    <source>
        <dbReference type="PROSITE-ProRule" id="PRU00169"/>
    </source>
</evidence>
<evidence type="ECO:0000256" key="3">
    <source>
        <dbReference type="ARBA" id="ARBA00022553"/>
    </source>
</evidence>
<sequence>MAKLLLVDDEERMLRLLDLFLSPRGHFCMKVTSGQDALELVQQKEFDLILLDVMMPKMDGWEACFQIRQISNVPIIMLTARNQNYDMVKGLTLGADDYITKPFDEQVLIARIEAVLRRTKKEGFVNFNGIEWDKTRHTVTVYNEKLSLTPIEFSLLGLFLQNINRAYSRDELIEIIWGFQTDIEYRTVDSHIRNIREKLRKAGFPIEDYLETVYKIGYKWKGESS</sequence>
<dbReference type="Pfam" id="PF00072">
    <property type="entry name" value="Response_reg"/>
    <property type="match status" value="1"/>
</dbReference>
<dbReference type="SUPFAM" id="SSF46894">
    <property type="entry name" value="C-terminal effector domain of the bipartite response regulators"/>
    <property type="match status" value="1"/>
</dbReference>
<evidence type="ECO:0000256" key="7">
    <source>
        <dbReference type="ARBA" id="ARBA00023163"/>
    </source>
</evidence>
<dbReference type="InterPro" id="IPR036388">
    <property type="entry name" value="WH-like_DNA-bd_sf"/>
</dbReference>
<evidence type="ECO:0000256" key="5">
    <source>
        <dbReference type="ARBA" id="ARBA00023015"/>
    </source>
</evidence>
<dbReference type="InterPro" id="IPR039420">
    <property type="entry name" value="WalR-like"/>
</dbReference>
<feature type="modified residue" description="4-aspartylphosphate" evidence="8">
    <location>
        <position position="52"/>
    </location>
</feature>
<dbReference type="SMART" id="SM00862">
    <property type="entry name" value="Trans_reg_C"/>
    <property type="match status" value="1"/>
</dbReference>
<keyword evidence="6 9" id="KW-0238">DNA-binding</keyword>
<reference evidence="12 13" key="1">
    <citation type="submission" date="2024-01" db="EMBL/GenBank/DDBJ databases">
        <title>Seven novel Bacillus-like species.</title>
        <authorList>
            <person name="Liu G."/>
        </authorList>
    </citation>
    <scope>NUCLEOTIDE SEQUENCE [LARGE SCALE GENOMIC DNA]</scope>
    <source>
        <strain evidence="12 13">FJAT-51639</strain>
    </source>
</reference>
<dbReference type="Pfam" id="PF00486">
    <property type="entry name" value="Trans_reg_C"/>
    <property type="match status" value="1"/>
</dbReference>
<feature type="DNA-binding region" description="OmpR/PhoB-type" evidence="9">
    <location>
        <begin position="122"/>
        <end position="222"/>
    </location>
</feature>
<comment type="subcellular location">
    <subcellularLocation>
        <location evidence="1">Cytoplasm</location>
    </subcellularLocation>
</comment>
<keyword evidence="5" id="KW-0805">Transcription regulation</keyword>
<evidence type="ECO:0000256" key="1">
    <source>
        <dbReference type="ARBA" id="ARBA00004496"/>
    </source>
</evidence>
<keyword evidence="2" id="KW-0963">Cytoplasm</keyword>
<keyword evidence="4" id="KW-0902">Two-component regulatory system</keyword>
<evidence type="ECO:0000259" key="10">
    <source>
        <dbReference type="PROSITE" id="PS50110"/>
    </source>
</evidence>
<dbReference type="CDD" id="cd00383">
    <property type="entry name" value="trans_reg_C"/>
    <property type="match status" value="1"/>
</dbReference>
<evidence type="ECO:0000313" key="12">
    <source>
        <dbReference type="EMBL" id="MEI4803313.1"/>
    </source>
</evidence>
<dbReference type="SMART" id="SM00448">
    <property type="entry name" value="REC"/>
    <property type="match status" value="1"/>
</dbReference>
<dbReference type="SUPFAM" id="SSF52172">
    <property type="entry name" value="CheY-like"/>
    <property type="match status" value="1"/>
</dbReference>
<dbReference type="Gene3D" id="1.10.10.10">
    <property type="entry name" value="Winged helix-like DNA-binding domain superfamily/Winged helix DNA-binding domain"/>
    <property type="match status" value="1"/>
</dbReference>
<comment type="caution">
    <text evidence="12">The sequence shown here is derived from an EMBL/GenBank/DDBJ whole genome shotgun (WGS) entry which is preliminary data.</text>
</comment>
<name>A0ABU8FLD3_9BACI</name>
<dbReference type="InterPro" id="IPR001789">
    <property type="entry name" value="Sig_transdc_resp-reg_receiver"/>
</dbReference>
<dbReference type="CDD" id="cd17574">
    <property type="entry name" value="REC_OmpR"/>
    <property type="match status" value="1"/>
</dbReference>
<evidence type="ECO:0000256" key="4">
    <source>
        <dbReference type="ARBA" id="ARBA00023012"/>
    </source>
</evidence>
<dbReference type="Gene3D" id="6.10.250.690">
    <property type="match status" value="1"/>
</dbReference>
<keyword evidence="3 8" id="KW-0597">Phosphoprotein</keyword>
<evidence type="ECO:0000256" key="9">
    <source>
        <dbReference type="PROSITE-ProRule" id="PRU01091"/>
    </source>
</evidence>
<dbReference type="PANTHER" id="PTHR48111">
    <property type="entry name" value="REGULATOR OF RPOS"/>
    <property type="match status" value="1"/>
</dbReference>
<evidence type="ECO:0000256" key="6">
    <source>
        <dbReference type="ARBA" id="ARBA00023125"/>
    </source>
</evidence>
<dbReference type="PANTHER" id="PTHR48111:SF73">
    <property type="entry name" value="ALKALINE PHOSPHATASE SYNTHESIS TRANSCRIPTIONAL REGULATORY PROTEIN PHOP"/>
    <property type="match status" value="1"/>
</dbReference>
<protein>
    <submittedName>
        <fullName evidence="12">Response regulator transcription factor</fullName>
    </submittedName>
</protein>
<evidence type="ECO:0000259" key="11">
    <source>
        <dbReference type="PROSITE" id="PS51755"/>
    </source>
</evidence>
<proteinExistence type="predicted"/>
<organism evidence="12 13">
    <name type="scientific">Bacillus bruguierae</name>
    <dbReference type="NCBI Taxonomy" id="3127667"/>
    <lineage>
        <taxon>Bacteria</taxon>
        <taxon>Bacillati</taxon>
        <taxon>Bacillota</taxon>
        <taxon>Bacilli</taxon>
        <taxon>Bacillales</taxon>
        <taxon>Bacillaceae</taxon>
        <taxon>Bacillus</taxon>
    </lineage>
</organism>
<dbReference type="InterPro" id="IPR016032">
    <property type="entry name" value="Sig_transdc_resp-reg_C-effctor"/>
</dbReference>
<gene>
    <name evidence="12" type="ORF">WAZ07_18970</name>
</gene>
<accession>A0ABU8FLD3</accession>
<feature type="domain" description="OmpR/PhoB-type" evidence="11">
    <location>
        <begin position="122"/>
        <end position="222"/>
    </location>
</feature>
<keyword evidence="13" id="KW-1185">Reference proteome</keyword>
<dbReference type="InterPro" id="IPR011006">
    <property type="entry name" value="CheY-like_superfamily"/>
</dbReference>
<evidence type="ECO:0000313" key="13">
    <source>
        <dbReference type="Proteomes" id="UP001372526"/>
    </source>
</evidence>
<dbReference type="PROSITE" id="PS51755">
    <property type="entry name" value="OMPR_PHOB"/>
    <property type="match status" value="1"/>
</dbReference>
<dbReference type="RefSeq" id="WP_336473674.1">
    <property type="nucleotide sequence ID" value="NZ_JBAWSX010000013.1"/>
</dbReference>
<keyword evidence="7" id="KW-0804">Transcription</keyword>
<feature type="domain" description="Response regulatory" evidence="10">
    <location>
        <begin position="3"/>
        <end position="116"/>
    </location>
</feature>
<dbReference type="Gene3D" id="3.40.50.2300">
    <property type="match status" value="1"/>
</dbReference>
<evidence type="ECO:0000256" key="2">
    <source>
        <dbReference type="ARBA" id="ARBA00022490"/>
    </source>
</evidence>
<dbReference type="InterPro" id="IPR001867">
    <property type="entry name" value="OmpR/PhoB-type_DNA-bd"/>
</dbReference>
<dbReference type="EMBL" id="JBAWSX010000013">
    <property type="protein sequence ID" value="MEI4803313.1"/>
    <property type="molecule type" value="Genomic_DNA"/>
</dbReference>